<dbReference type="AlphaFoldDB" id="A0A9R0AK96"/>
<dbReference type="Proteomes" id="UP001155660">
    <property type="component" value="Chromosome A4"/>
</dbReference>
<evidence type="ECO:0000313" key="2">
    <source>
        <dbReference type="RefSeq" id="XP_042601150.1"/>
    </source>
</evidence>
<dbReference type="GeneID" id="122140664"/>
<sequence length="107" mass="11704">MRIKQTSDTSQQNQPAEDQNPVVTISPVQTSSQVLADVDGKQDDLDAPDESLQVLAEVEDRQDDPDAPDGSLNQQVAKESATPHGSSILHYKVEVNVQVKIRCHTNI</sequence>
<feature type="region of interest" description="Disordered" evidence="1">
    <location>
        <begin position="59"/>
        <end position="87"/>
    </location>
</feature>
<gene>
    <name evidence="2" type="primary">LOC122140664</name>
</gene>
<name>A0A9R0AK96_CYPCA</name>
<feature type="region of interest" description="Disordered" evidence="1">
    <location>
        <begin position="1"/>
        <end position="24"/>
    </location>
</feature>
<proteinExistence type="predicted"/>
<accession>A0A9R0AK96</accession>
<reference evidence="2" key="1">
    <citation type="submission" date="2025-08" db="UniProtKB">
        <authorList>
            <consortium name="RefSeq"/>
        </authorList>
    </citation>
    <scope>IDENTIFICATION</scope>
    <source>
        <tissue evidence="2">Muscle</tissue>
    </source>
</reference>
<evidence type="ECO:0000256" key="1">
    <source>
        <dbReference type="SAM" id="MobiDB-lite"/>
    </source>
</evidence>
<protein>
    <submittedName>
        <fullName evidence="2">Uncharacterized protein LOC122140664 isoform X2</fullName>
    </submittedName>
</protein>
<organism evidence="2">
    <name type="scientific">Cyprinus carpio</name>
    <name type="common">Common carp</name>
    <dbReference type="NCBI Taxonomy" id="7962"/>
    <lineage>
        <taxon>Eukaryota</taxon>
        <taxon>Metazoa</taxon>
        <taxon>Chordata</taxon>
        <taxon>Craniata</taxon>
        <taxon>Vertebrata</taxon>
        <taxon>Euteleostomi</taxon>
        <taxon>Actinopterygii</taxon>
        <taxon>Neopterygii</taxon>
        <taxon>Teleostei</taxon>
        <taxon>Ostariophysi</taxon>
        <taxon>Cypriniformes</taxon>
        <taxon>Cyprinidae</taxon>
        <taxon>Cyprininae</taxon>
        <taxon>Cyprinus</taxon>
    </lineage>
</organism>
<dbReference type="RefSeq" id="XP_042601150.1">
    <property type="nucleotide sequence ID" value="XM_042745216.1"/>
</dbReference>